<feature type="domain" description="TF-B3" evidence="7">
    <location>
        <begin position="107"/>
        <end position="220"/>
    </location>
</feature>
<dbReference type="CDD" id="cd10017">
    <property type="entry name" value="B3_DNA"/>
    <property type="match status" value="1"/>
</dbReference>
<keyword evidence="3" id="KW-0238">DNA-binding</keyword>
<dbReference type="PROSITE" id="PS50863">
    <property type="entry name" value="B3"/>
    <property type="match status" value="1"/>
</dbReference>
<dbReference type="OrthoDB" id="914210at2759"/>
<feature type="region of interest" description="Disordered" evidence="6">
    <location>
        <begin position="23"/>
        <end position="102"/>
    </location>
</feature>
<organism evidence="8 9">
    <name type="scientific">Dorcoceras hygrometricum</name>
    <dbReference type="NCBI Taxonomy" id="472368"/>
    <lineage>
        <taxon>Eukaryota</taxon>
        <taxon>Viridiplantae</taxon>
        <taxon>Streptophyta</taxon>
        <taxon>Embryophyta</taxon>
        <taxon>Tracheophyta</taxon>
        <taxon>Spermatophyta</taxon>
        <taxon>Magnoliopsida</taxon>
        <taxon>eudicotyledons</taxon>
        <taxon>Gunneridae</taxon>
        <taxon>Pentapetalae</taxon>
        <taxon>asterids</taxon>
        <taxon>lamiids</taxon>
        <taxon>Lamiales</taxon>
        <taxon>Gesneriaceae</taxon>
        <taxon>Didymocarpoideae</taxon>
        <taxon>Trichosporeae</taxon>
        <taxon>Loxocarpinae</taxon>
        <taxon>Dorcoceras</taxon>
    </lineage>
</organism>
<keyword evidence="2" id="KW-0805">Transcription regulation</keyword>
<gene>
    <name evidence="8" type="ORF">F511_09969</name>
</gene>
<reference evidence="8 9" key="1">
    <citation type="journal article" date="2015" name="Proc. Natl. Acad. Sci. U.S.A.">
        <title>The resurrection genome of Boea hygrometrica: A blueprint for survival of dehydration.</title>
        <authorList>
            <person name="Xiao L."/>
            <person name="Yang G."/>
            <person name="Zhang L."/>
            <person name="Yang X."/>
            <person name="Zhao S."/>
            <person name="Ji Z."/>
            <person name="Zhou Q."/>
            <person name="Hu M."/>
            <person name="Wang Y."/>
            <person name="Chen M."/>
            <person name="Xu Y."/>
            <person name="Jin H."/>
            <person name="Xiao X."/>
            <person name="Hu G."/>
            <person name="Bao F."/>
            <person name="Hu Y."/>
            <person name="Wan P."/>
            <person name="Li L."/>
            <person name="Deng X."/>
            <person name="Kuang T."/>
            <person name="Xiang C."/>
            <person name="Zhu J.K."/>
            <person name="Oliver M.J."/>
            <person name="He Y."/>
        </authorList>
    </citation>
    <scope>NUCLEOTIDE SEQUENCE [LARGE SCALE GENOMIC DNA]</scope>
    <source>
        <strain evidence="9">cv. XS01</strain>
    </source>
</reference>
<dbReference type="GO" id="GO:0005634">
    <property type="term" value="C:nucleus"/>
    <property type="evidence" value="ECO:0007669"/>
    <property type="project" value="UniProtKB-SubCell"/>
</dbReference>
<evidence type="ECO:0000256" key="2">
    <source>
        <dbReference type="ARBA" id="ARBA00023015"/>
    </source>
</evidence>
<dbReference type="GO" id="GO:0003677">
    <property type="term" value="F:DNA binding"/>
    <property type="evidence" value="ECO:0007669"/>
    <property type="project" value="UniProtKB-KW"/>
</dbReference>
<keyword evidence="4" id="KW-0804">Transcription</keyword>
<comment type="subcellular location">
    <subcellularLocation>
        <location evidence="1">Nucleus</location>
    </subcellularLocation>
</comment>
<name>A0A2Z7D3E7_9LAMI</name>
<feature type="compositionally biased region" description="Polar residues" evidence="6">
    <location>
        <begin position="28"/>
        <end position="51"/>
    </location>
</feature>
<evidence type="ECO:0000256" key="3">
    <source>
        <dbReference type="ARBA" id="ARBA00023125"/>
    </source>
</evidence>
<evidence type="ECO:0000259" key="7">
    <source>
        <dbReference type="PROSITE" id="PS50863"/>
    </source>
</evidence>
<dbReference type="Gene3D" id="2.40.330.10">
    <property type="entry name" value="DNA-binding pseudobarrel domain"/>
    <property type="match status" value="1"/>
</dbReference>
<dbReference type="EMBL" id="KQ989594">
    <property type="protein sequence ID" value="KZV54134.1"/>
    <property type="molecule type" value="Genomic_DNA"/>
</dbReference>
<evidence type="ECO:0000256" key="4">
    <source>
        <dbReference type="ARBA" id="ARBA00023163"/>
    </source>
</evidence>
<evidence type="ECO:0000313" key="8">
    <source>
        <dbReference type="EMBL" id="KZV54134.1"/>
    </source>
</evidence>
<dbReference type="InterPro" id="IPR003340">
    <property type="entry name" value="B3_DNA-bd"/>
</dbReference>
<dbReference type="AlphaFoldDB" id="A0A2Z7D3E7"/>
<dbReference type="InterPro" id="IPR015300">
    <property type="entry name" value="DNA-bd_pseudobarrel_sf"/>
</dbReference>
<keyword evidence="5" id="KW-0539">Nucleus</keyword>
<sequence length="228" mass="25559">MADGRNTDSGGRRTLNLDLNIPYRGAATGSTHDATASASDIGTSNDQNEPVSQERKPSNLPLNVLPIKKRRRPDEEPISLENASQNPAGEQMPGPGSRRLPPEAYCFRKSLSSTAVSQDGRLYLSHQEAATIPCCPQMTEDTRDSFRKSTLMVFDGQDRQWSMVLTGYNYENQILYTLSGDWKSFVRTHGLSRGDTICFYKNHDPRVAAGYYYVMLFRKRIVQTTAVR</sequence>
<dbReference type="SMART" id="SM01019">
    <property type="entry name" value="B3"/>
    <property type="match status" value="1"/>
</dbReference>
<dbReference type="Pfam" id="PF02362">
    <property type="entry name" value="B3"/>
    <property type="match status" value="1"/>
</dbReference>
<evidence type="ECO:0000256" key="1">
    <source>
        <dbReference type="ARBA" id="ARBA00004123"/>
    </source>
</evidence>
<keyword evidence="9" id="KW-1185">Reference proteome</keyword>
<dbReference type="SUPFAM" id="SSF101936">
    <property type="entry name" value="DNA-binding pseudobarrel domain"/>
    <property type="match status" value="1"/>
</dbReference>
<dbReference type="Proteomes" id="UP000250235">
    <property type="component" value="Unassembled WGS sequence"/>
</dbReference>
<evidence type="ECO:0000256" key="6">
    <source>
        <dbReference type="SAM" id="MobiDB-lite"/>
    </source>
</evidence>
<evidence type="ECO:0000313" key="9">
    <source>
        <dbReference type="Proteomes" id="UP000250235"/>
    </source>
</evidence>
<accession>A0A2Z7D3E7</accession>
<protein>
    <recommendedName>
        <fullName evidence="7">TF-B3 domain-containing protein</fullName>
    </recommendedName>
</protein>
<proteinExistence type="predicted"/>
<evidence type="ECO:0000256" key="5">
    <source>
        <dbReference type="ARBA" id="ARBA00023242"/>
    </source>
</evidence>